<dbReference type="CDD" id="cd00082">
    <property type="entry name" value="HisKA"/>
    <property type="match status" value="1"/>
</dbReference>
<dbReference type="SUPFAM" id="SSF47384">
    <property type="entry name" value="Homodimeric domain of signal transducing histidine kinase"/>
    <property type="match status" value="1"/>
</dbReference>
<dbReference type="PROSITE" id="PS50109">
    <property type="entry name" value="HIS_KIN"/>
    <property type="match status" value="1"/>
</dbReference>
<dbReference type="Gene3D" id="1.10.287.130">
    <property type="match status" value="1"/>
</dbReference>
<feature type="transmembrane region" description="Helical" evidence="10">
    <location>
        <begin position="408"/>
        <end position="425"/>
    </location>
</feature>
<dbReference type="InterPro" id="IPR003594">
    <property type="entry name" value="HATPase_dom"/>
</dbReference>
<feature type="coiled-coil region" evidence="9">
    <location>
        <begin position="424"/>
        <end position="454"/>
    </location>
</feature>
<reference evidence="12 13" key="1">
    <citation type="submission" date="2015-03" db="EMBL/GenBank/DDBJ databases">
        <title>Genome Sequence of Kiloniella spongiae MEBiC09566, isolated from a marine sponge.</title>
        <authorList>
            <person name="Shao Z."/>
            <person name="Wang L."/>
            <person name="Li X."/>
        </authorList>
    </citation>
    <scope>NUCLEOTIDE SEQUENCE [LARGE SCALE GENOMIC DNA]</scope>
    <source>
        <strain evidence="12 13">MEBiC09566</strain>
    </source>
</reference>
<evidence type="ECO:0000256" key="3">
    <source>
        <dbReference type="ARBA" id="ARBA00022553"/>
    </source>
</evidence>
<evidence type="ECO:0000259" key="11">
    <source>
        <dbReference type="PROSITE" id="PS50109"/>
    </source>
</evidence>
<dbReference type="InterPro" id="IPR036097">
    <property type="entry name" value="HisK_dim/P_sf"/>
</dbReference>
<comment type="caution">
    <text evidence="12">The sequence shown here is derived from an EMBL/GenBank/DDBJ whole genome shotgun (WGS) entry which is preliminary data.</text>
</comment>
<evidence type="ECO:0000313" key="12">
    <source>
        <dbReference type="EMBL" id="KLN61090.1"/>
    </source>
</evidence>
<dbReference type="InterPro" id="IPR005467">
    <property type="entry name" value="His_kinase_dom"/>
</dbReference>
<organism evidence="12 13">
    <name type="scientific">Kiloniella spongiae</name>
    <dbReference type="NCBI Taxonomy" id="1489064"/>
    <lineage>
        <taxon>Bacteria</taxon>
        <taxon>Pseudomonadati</taxon>
        <taxon>Pseudomonadota</taxon>
        <taxon>Alphaproteobacteria</taxon>
        <taxon>Rhodospirillales</taxon>
        <taxon>Kiloniellaceae</taxon>
        <taxon>Kiloniella</taxon>
    </lineage>
</organism>
<evidence type="ECO:0000256" key="5">
    <source>
        <dbReference type="ARBA" id="ARBA00022741"/>
    </source>
</evidence>
<evidence type="ECO:0000256" key="1">
    <source>
        <dbReference type="ARBA" id="ARBA00000085"/>
    </source>
</evidence>
<dbReference type="STRING" id="1489064.WH96_07895"/>
<dbReference type="InterPro" id="IPR007890">
    <property type="entry name" value="CHASE2"/>
</dbReference>
<dbReference type="PANTHER" id="PTHR43065:SF10">
    <property type="entry name" value="PEROXIDE STRESS-ACTIVATED HISTIDINE KINASE MAK3"/>
    <property type="match status" value="1"/>
</dbReference>
<keyword evidence="5" id="KW-0547">Nucleotide-binding</keyword>
<feature type="transmembrane region" description="Helical" evidence="10">
    <location>
        <begin position="349"/>
        <end position="367"/>
    </location>
</feature>
<dbReference type="SMART" id="SM00388">
    <property type="entry name" value="HisKA"/>
    <property type="match status" value="1"/>
</dbReference>
<keyword evidence="10" id="KW-0472">Membrane</keyword>
<keyword evidence="7" id="KW-0067">ATP-binding</keyword>
<dbReference type="GO" id="GO:0000155">
    <property type="term" value="F:phosphorelay sensor kinase activity"/>
    <property type="evidence" value="ECO:0007669"/>
    <property type="project" value="InterPro"/>
</dbReference>
<evidence type="ECO:0000256" key="10">
    <source>
        <dbReference type="SAM" id="Phobius"/>
    </source>
</evidence>
<keyword evidence="10" id="KW-1133">Transmembrane helix</keyword>
<dbReference type="EMBL" id="LAQL01000005">
    <property type="protein sequence ID" value="KLN61090.1"/>
    <property type="molecule type" value="Genomic_DNA"/>
</dbReference>
<dbReference type="InterPro" id="IPR004358">
    <property type="entry name" value="Sig_transdc_His_kin-like_C"/>
</dbReference>
<dbReference type="InterPro" id="IPR003661">
    <property type="entry name" value="HisK_dim/P_dom"/>
</dbReference>
<dbReference type="SMART" id="SM00387">
    <property type="entry name" value="HATPase_c"/>
    <property type="match status" value="1"/>
</dbReference>
<dbReference type="AlphaFoldDB" id="A0A0H2MWL6"/>
<dbReference type="PANTHER" id="PTHR43065">
    <property type="entry name" value="SENSOR HISTIDINE KINASE"/>
    <property type="match status" value="1"/>
</dbReference>
<dbReference type="EC" id="2.7.13.3" evidence="2"/>
<evidence type="ECO:0000256" key="9">
    <source>
        <dbReference type="SAM" id="Coils"/>
    </source>
</evidence>
<dbReference type="Pfam" id="PF02518">
    <property type="entry name" value="HATPase_c"/>
    <property type="match status" value="1"/>
</dbReference>
<evidence type="ECO:0000256" key="6">
    <source>
        <dbReference type="ARBA" id="ARBA00022777"/>
    </source>
</evidence>
<dbReference type="RefSeq" id="WP_047763640.1">
    <property type="nucleotide sequence ID" value="NZ_LAQL01000005.1"/>
</dbReference>
<dbReference type="Pfam" id="PF00512">
    <property type="entry name" value="HisKA"/>
    <property type="match status" value="1"/>
</dbReference>
<protein>
    <recommendedName>
        <fullName evidence="2">histidine kinase</fullName>
        <ecNumber evidence="2">2.7.13.3</ecNumber>
    </recommendedName>
</protein>
<dbReference type="Proteomes" id="UP000035444">
    <property type="component" value="Unassembled WGS sequence"/>
</dbReference>
<evidence type="ECO:0000256" key="8">
    <source>
        <dbReference type="ARBA" id="ARBA00023012"/>
    </source>
</evidence>
<dbReference type="PRINTS" id="PR00344">
    <property type="entry name" value="BCTRLSENSOR"/>
</dbReference>
<dbReference type="OrthoDB" id="9795133at2"/>
<evidence type="ECO:0000256" key="2">
    <source>
        <dbReference type="ARBA" id="ARBA00012438"/>
    </source>
</evidence>
<comment type="catalytic activity">
    <reaction evidence="1">
        <text>ATP + protein L-histidine = ADP + protein N-phospho-L-histidine.</text>
        <dbReference type="EC" id="2.7.13.3"/>
    </reaction>
</comment>
<feature type="domain" description="Histidine kinase" evidence="11">
    <location>
        <begin position="470"/>
        <end position="686"/>
    </location>
</feature>
<keyword evidence="3" id="KW-0597">Phosphoprotein</keyword>
<dbReference type="Gene3D" id="3.30.565.10">
    <property type="entry name" value="Histidine kinase-like ATPase, C-terminal domain"/>
    <property type="match status" value="1"/>
</dbReference>
<evidence type="ECO:0000313" key="13">
    <source>
        <dbReference type="Proteomes" id="UP000035444"/>
    </source>
</evidence>
<keyword evidence="13" id="KW-1185">Reference proteome</keyword>
<gene>
    <name evidence="12" type="ORF">WH96_07895</name>
</gene>
<keyword evidence="10" id="KW-0812">Transmembrane</keyword>
<dbReference type="SMART" id="SM01080">
    <property type="entry name" value="CHASE2"/>
    <property type="match status" value="1"/>
</dbReference>
<evidence type="ECO:0000256" key="7">
    <source>
        <dbReference type="ARBA" id="ARBA00022840"/>
    </source>
</evidence>
<keyword evidence="9" id="KW-0175">Coiled coil</keyword>
<name>A0A0H2MWL6_9PROT</name>
<keyword evidence="8" id="KW-0902">Two-component regulatory system</keyword>
<dbReference type="SUPFAM" id="SSF55874">
    <property type="entry name" value="ATPase domain of HSP90 chaperone/DNA topoisomerase II/histidine kinase"/>
    <property type="match status" value="1"/>
</dbReference>
<dbReference type="InterPro" id="IPR036890">
    <property type="entry name" value="HATPase_C_sf"/>
</dbReference>
<proteinExistence type="predicted"/>
<feature type="transmembrane region" description="Helical" evidence="10">
    <location>
        <begin position="374"/>
        <end position="396"/>
    </location>
</feature>
<accession>A0A0H2MWL6</accession>
<dbReference type="GO" id="GO:0005524">
    <property type="term" value="F:ATP binding"/>
    <property type="evidence" value="ECO:0007669"/>
    <property type="project" value="UniProtKB-KW"/>
</dbReference>
<evidence type="ECO:0000256" key="4">
    <source>
        <dbReference type="ARBA" id="ARBA00022679"/>
    </source>
</evidence>
<keyword evidence="6" id="KW-0418">Kinase</keyword>
<dbReference type="Pfam" id="PF05226">
    <property type="entry name" value="CHASE2"/>
    <property type="match status" value="1"/>
</dbReference>
<keyword evidence="4" id="KW-0808">Transferase</keyword>
<sequence length="686" mass="76947">MLTFATKAFSKTTTILVAVFLCVIILKISDPWAIRILRHNTFDIFQKISPNQKETQQIVLVEIDEKSLKARGQWPWQRNILADLADKILQQSPQVLAIDIVFPEPDRTSPSLILENNPALAQQLKFHRHDFPSYDKTFADILNGHPVILGMATGYGTDQRAPIETTTSIKMYGGDIRSTLPRFNYVLRNIEQLEKVTTQGVNNLAPERDGIIRQLPLLYNVNGTIIPSFEIETLRIANNANEIELTTENNKLKSIRLNSFDLTMSNRGKPWIYFSKNSDYTKVSANDTLTGAIDDTLFKDKIVILGVTALGIADYSLTPVGSNLSGLAIHAQALDNMLTDTLLTRPSSFFWIELSYLFLIGILFLVIHKRHGALEVTVTFAALCWTTILLTSGIFAFRTELFDPSLPLILTLIMFMISVSTGFVMEQTRRREEARIAAQKEREKEARIRKLQNELLHTIGKSSVQKLSSSIAHELNQPLAAIYNFANAARRILDRDNIDLETVKPVLEKILKQADRGNEILRTIRDAAETGKTNLSSLNINKIIIEEIELLNDSGFGRKVAIKTDLSSEITDGTANEIQLHQVLLNLIRNAKQATEEIDRVDHEIMISTCENPKGMIEVAVSDTGPGLTEDQKKDLFKPFFTTKEQGTGLGLAISRSIIEAWGGNLWVEDNNKGGATFRFTLPLHH</sequence>